<dbReference type="Gene3D" id="3.90.550.10">
    <property type="entry name" value="Spore Coat Polysaccharide Biosynthesis Protein SpsA, Chain A"/>
    <property type="match status" value="1"/>
</dbReference>
<dbReference type="InterPro" id="IPR029044">
    <property type="entry name" value="Nucleotide-diphossugar_trans"/>
</dbReference>
<evidence type="ECO:0000259" key="1">
    <source>
        <dbReference type="Pfam" id="PF00535"/>
    </source>
</evidence>
<accession>A0ABY3RW48</accession>
<dbReference type="PANTHER" id="PTHR22916:SF3">
    <property type="entry name" value="UDP-GLCNAC:BETAGAL BETA-1,3-N-ACETYLGLUCOSAMINYLTRANSFERASE-LIKE PROTEIN 1"/>
    <property type="match status" value="1"/>
</dbReference>
<dbReference type="RefSeq" id="WP_231821276.1">
    <property type="nucleotide sequence ID" value="NZ_CP082781.1"/>
</dbReference>
<keyword evidence="3" id="KW-1185">Reference proteome</keyword>
<feature type="domain" description="Glycosyltransferase 2-like" evidence="1">
    <location>
        <begin position="9"/>
        <end position="130"/>
    </location>
</feature>
<dbReference type="GO" id="GO:0016757">
    <property type="term" value="F:glycosyltransferase activity"/>
    <property type="evidence" value="ECO:0007669"/>
    <property type="project" value="UniProtKB-KW"/>
</dbReference>
<dbReference type="Pfam" id="PF00535">
    <property type="entry name" value="Glycos_transf_2"/>
    <property type="match status" value="1"/>
</dbReference>
<keyword evidence="2" id="KW-0808">Transferase</keyword>
<gene>
    <name evidence="2" type="ORF">K8F61_07975</name>
</gene>
<dbReference type="EC" id="2.4.-.-" evidence="2"/>
<protein>
    <submittedName>
        <fullName evidence="2">Glycosyltransferase</fullName>
        <ecNumber evidence="2">2.4.-.-</ecNumber>
    </submittedName>
</protein>
<dbReference type="InterPro" id="IPR001173">
    <property type="entry name" value="Glyco_trans_2-like"/>
</dbReference>
<dbReference type="PANTHER" id="PTHR22916">
    <property type="entry name" value="GLYCOSYLTRANSFERASE"/>
    <property type="match status" value="1"/>
</dbReference>
<dbReference type="SUPFAM" id="SSF53448">
    <property type="entry name" value="Nucleotide-diphospho-sugar transferases"/>
    <property type="match status" value="1"/>
</dbReference>
<dbReference type="Proteomes" id="UP001199642">
    <property type="component" value="Chromosome"/>
</dbReference>
<reference evidence="2 3" key="1">
    <citation type="submission" date="2023-01" db="EMBL/GenBank/DDBJ databases">
        <title>Characterization of estradiol degrading bacteria Microbacterium sp. MZT7 and reveal degrading genes through genome analysis.</title>
        <authorList>
            <person name="Hao P."/>
            <person name="Gao Y."/>
        </authorList>
    </citation>
    <scope>NUCLEOTIDE SEQUENCE [LARGE SCALE GENOMIC DNA]</scope>
    <source>
        <strain evidence="2 3">MZT7</strain>
    </source>
</reference>
<evidence type="ECO:0000313" key="2">
    <source>
        <dbReference type="EMBL" id="UGS28086.1"/>
    </source>
</evidence>
<name>A0ABY3RW48_9MICO</name>
<organism evidence="2 3">
    <name type="scientific">Microbacterium resistens</name>
    <dbReference type="NCBI Taxonomy" id="156977"/>
    <lineage>
        <taxon>Bacteria</taxon>
        <taxon>Bacillati</taxon>
        <taxon>Actinomycetota</taxon>
        <taxon>Actinomycetes</taxon>
        <taxon>Micrococcales</taxon>
        <taxon>Microbacteriaceae</taxon>
        <taxon>Microbacterium</taxon>
    </lineage>
</organism>
<dbReference type="EMBL" id="CP082781">
    <property type="protein sequence ID" value="UGS28086.1"/>
    <property type="molecule type" value="Genomic_DNA"/>
</dbReference>
<keyword evidence="2" id="KW-0328">Glycosyltransferase</keyword>
<sequence>MADDRVIDVVLPYYSPAGRAWAAIESVLAQEYPHWRLVVVDDAYPEERIRQRLEAQGDARIEYVRNAENIGLARNFSRCLDLVRAPHFVMLGDDDLMHPGYLRSVAARLAAHPEADIVQPGVRVIDEEGRPVLPLADRIKAVLRPRGGTGGVLLSGERMAESLMRADWAYFPSLTWRTETARAHGFREEYAVALDYALLLDIALDGGSLLVYDDVVFDYRRHRASVSSTTASSGLRFAQERDFALAYSARMSGRGWHRAARIGRRRTISRLHGAAEAMGAVLAGDIRRAGTLLSTALR</sequence>
<proteinExistence type="predicted"/>
<evidence type="ECO:0000313" key="3">
    <source>
        <dbReference type="Proteomes" id="UP001199642"/>
    </source>
</evidence>